<gene>
    <name evidence="8" type="ORF">BB558_000006</name>
</gene>
<organism evidence="8 9">
    <name type="scientific">Smittium angustum</name>
    <dbReference type="NCBI Taxonomy" id="133377"/>
    <lineage>
        <taxon>Eukaryota</taxon>
        <taxon>Fungi</taxon>
        <taxon>Fungi incertae sedis</taxon>
        <taxon>Zoopagomycota</taxon>
        <taxon>Kickxellomycotina</taxon>
        <taxon>Harpellomycetes</taxon>
        <taxon>Harpellales</taxon>
        <taxon>Legeriomycetaceae</taxon>
        <taxon>Smittium</taxon>
    </lineage>
</organism>
<evidence type="ECO:0000256" key="5">
    <source>
        <dbReference type="ARBA" id="ARBA00023180"/>
    </source>
</evidence>
<keyword evidence="9" id="KW-1185">Reference proteome</keyword>
<dbReference type="GO" id="GO:0009277">
    <property type="term" value="C:fungal-type cell wall"/>
    <property type="evidence" value="ECO:0007669"/>
    <property type="project" value="TreeGrafter"/>
</dbReference>
<evidence type="ECO:0000256" key="4">
    <source>
        <dbReference type="ARBA" id="ARBA00022729"/>
    </source>
</evidence>
<protein>
    <recommendedName>
        <fullName evidence="7">NTF2 domain-containing protein</fullName>
    </recommendedName>
</protein>
<feature type="signal peptide" evidence="6">
    <location>
        <begin position="1"/>
        <end position="18"/>
    </location>
</feature>
<dbReference type="GO" id="GO:0031505">
    <property type="term" value="P:fungal-type cell wall organization"/>
    <property type="evidence" value="ECO:0007669"/>
    <property type="project" value="TreeGrafter"/>
</dbReference>
<dbReference type="InterPro" id="IPR036941">
    <property type="entry name" value="Rcpt_L-dom_sf"/>
</dbReference>
<dbReference type="InterPro" id="IPR032710">
    <property type="entry name" value="NTF2-like_dom_sf"/>
</dbReference>
<comment type="subcellular location">
    <subcellularLocation>
        <location evidence="1">Secreted</location>
        <location evidence="1">Cell wall</location>
    </subcellularLocation>
</comment>
<keyword evidence="3" id="KW-0964">Secreted</keyword>
<dbReference type="SUPFAM" id="SSF54427">
    <property type="entry name" value="NTF2-like"/>
    <property type="match status" value="1"/>
</dbReference>
<keyword evidence="2" id="KW-0134">Cell wall</keyword>
<evidence type="ECO:0000256" key="1">
    <source>
        <dbReference type="ARBA" id="ARBA00004191"/>
    </source>
</evidence>
<dbReference type="GO" id="GO:0005886">
    <property type="term" value="C:plasma membrane"/>
    <property type="evidence" value="ECO:0007669"/>
    <property type="project" value="TreeGrafter"/>
</dbReference>
<dbReference type="PANTHER" id="PTHR31018">
    <property type="entry name" value="SPORULATION-SPECIFIC PROTEIN-RELATED"/>
    <property type="match status" value="1"/>
</dbReference>
<dbReference type="PROSITE" id="PS50177">
    <property type="entry name" value="NTF2_DOMAIN"/>
    <property type="match status" value="1"/>
</dbReference>
<dbReference type="InterPro" id="IPR002075">
    <property type="entry name" value="NTF2_dom"/>
</dbReference>
<evidence type="ECO:0000256" key="6">
    <source>
        <dbReference type="SAM" id="SignalP"/>
    </source>
</evidence>
<dbReference type="InterPro" id="IPR051648">
    <property type="entry name" value="CWI-Assembly_Regulator"/>
</dbReference>
<dbReference type="GO" id="GO:0009986">
    <property type="term" value="C:cell surface"/>
    <property type="evidence" value="ECO:0007669"/>
    <property type="project" value="TreeGrafter"/>
</dbReference>
<dbReference type="Pfam" id="PF02136">
    <property type="entry name" value="NTF2"/>
    <property type="match status" value="1"/>
</dbReference>
<dbReference type="PANTHER" id="PTHR31018:SF3">
    <property type="entry name" value="RECEPTOR PROTEIN-TYROSINE KINASE"/>
    <property type="match status" value="1"/>
</dbReference>
<dbReference type="Gene3D" id="3.80.20.20">
    <property type="entry name" value="Receptor L-domain"/>
    <property type="match status" value="2"/>
</dbReference>
<evidence type="ECO:0000256" key="3">
    <source>
        <dbReference type="ARBA" id="ARBA00022525"/>
    </source>
</evidence>
<sequence>MIIISIAYCMFGVIFVTGQNACSGGIAINSERDASRISGCQRYSGDVTVSQVNVEKLDFGDLYEIYGNFIVSNNFNLKSVLLNGLTKVSGSMILKNNTQLIGIAIPKLTSVTKLSVTNNPNLNYLNADSITSADIVEISQTSIQELRSLMFKKCKSLEISGNMNLKSIKLFNLVEASQYLSIMDNNRQSKLSLPVLVTINGKMTFKNLASISAPSLQKVVESMNLIENTAQEIEFPVLQNTRNNIFIISNKNLESIKFTKLRDIGSGLIIQNNPKLTTIAKDSFPELQSIGDKILAVGAFNSVEFPKLKNVDKAITFQSSGKLDCSELRTQFEFMDDNRWICGINSTKDIVGNNNNDSEKTNSTKVINNANSKTQDFIDLYYKNLSRKPQNVLKQYADDARISWNGNGMQKTNLETQILSKLGGIRFEVMSHDCHAINLHDISNGMVVVVNGYLHSGNLSKQPFSQVLILVNNPSKKNEFYIQDDCFRYV</sequence>
<dbReference type="EMBL" id="MBFU01000001">
    <property type="protein sequence ID" value="PWA03827.1"/>
    <property type="molecule type" value="Genomic_DNA"/>
</dbReference>
<evidence type="ECO:0000256" key="2">
    <source>
        <dbReference type="ARBA" id="ARBA00022512"/>
    </source>
</evidence>
<accession>A0A2U1JFF9</accession>
<feature type="domain" description="NTF2" evidence="7">
    <location>
        <begin position="373"/>
        <end position="489"/>
    </location>
</feature>
<comment type="caution">
    <text evidence="8">The sequence shown here is derived from an EMBL/GenBank/DDBJ whole genome shotgun (WGS) entry which is preliminary data.</text>
</comment>
<evidence type="ECO:0000313" key="8">
    <source>
        <dbReference type="EMBL" id="PWA03827.1"/>
    </source>
</evidence>
<keyword evidence="4 6" id="KW-0732">Signal</keyword>
<evidence type="ECO:0000313" key="9">
    <source>
        <dbReference type="Proteomes" id="UP000245591"/>
    </source>
</evidence>
<feature type="chain" id="PRO_5015744757" description="NTF2 domain-containing protein" evidence="6">
    <location>
        <begin position="19"/>
        <end position="490"/>
    </location>
</feature>
<reference evidence="8 9" key="1">
    <citation type="journal article" date="2018" name="MBio">
        <title>Comparative Genomics Reveals the Core Gene Toolbox for the Fungus-Insect Symbiosis.</title>
        <authorList>
            <person name="Wang Y."/>
            <person name="Stata M."/>
            <person name="Wang W."/>
            <person name="Stajich J.E."/>
            <person name="White M.M."/>
            <person name="Moncalvo J.M."/>
        </authorList>
    </citation>
    <scope>NUCLEOTIDE SEQUENCE [LARGE SCALE GENOMIC DNA]</scope>
    <source>
        <strain evidence="8 9">AUS-126-30</strain>
    </source>
</reference>
<evidence type="ECO:0000259" key="7">
    <source>
        <dbReference type="PROSITE" id="PS50177"/>
    </source>
</evidence>
<name>A0A2U1JFF9_SMIAN</name>
<dbReference type="Proteomes" id="UP000245591">
    <property type="component" value="Unassembled WGS sequence"/>
</dbReference>
<keyword evidence="5" id="KW-0325">Glycoprotein</keyword>
<dbReference type="Gene3D" id="3.10.450.50">
    <property type="match status" value="1"/>
</dbReference>
<dbReference type="InterPro" id="IPR018222">
    <property type="entry name" value="Nuclear_transport_factor_2_euk"/>
</dbReference>
<dbReference type="AlphaFoldDB" id="A0A2U1JFF9"/>
<dbReference type="SUPFAM" id="SSF52058">
    <property type="entry name" value="L domain-like"/>
    <property type="match status" value="2"/>
</dbReference>
<proteinExistence type="predicted"/>